<organism evidence="1 2">
    <name type="scientific">Chelativorans salis</name>
    <dbReference type="NCBI Taxonomy" id="2978478"/>
    <lineage>
        <taxon>Bacteria</taxon>
        <taxon>Pseudomonadati</taxon>
        <taxon>Pseudomonadota</taxon>
        <taxon>Alphaproteobacteria</taxon>
        <taxon>Hyphomicrobiales</taxon>
        <taxon>Phyllobacteriaceae</taxon>
        <taxon>Chelativorans</taxon>
    </lineage>
</organism>
<sequence length="84" mass="9535">MKARDNEQYGRRIEVEADRSWTVYHIFSGIPAHADGQTMTGLSRLDATDGMVSLNRRRDGRHKDRGSLTLRAWLARSATEDCLS</sequence>
<protein>
    <submittedName>
        <fullName evidence="1">Uncharacterized protein</fullName>
    </submittedName>
</protein>
<dbReference type="RefSeq" id="WP_260905205.1">
    <property type="nucleotide sequence ID" value="NZ_JAOCZP010000005.1"/>
</dbReference>
<reference evidence="1 2" key="1">
    <citation type="submission" date="2022-09" db="EMBL/GenBank/DDBJ databases">
        <title>Chelativorans salina sp. nov., a novel slightly halophilic bacterium isolated from a saline lake sediment enrichment.</title>
        <authorList>
            <person name="Gao L."/>
            <person name="Fang B.-Z."/>
            <person name="Li W.-J."/>
        </authorList>
    </citation>
    <scope>NUCLEOTIDE SEQUENCE [LARGE SCALE GENOMIC DNA]</scope>
    <source>
        <strain evidence="1 2">EGI FJ00035</strain>
    </source>
</reference>
<proteinExistence type="predicted"/>
<evidence type="ECO:0000313" key="2">
    <source>
        <dbReference type="Proteomes" id="UP001320831"/>
    </source>
</evidence>
<name>A0ABT2LRG9_9HYPH</name>
<dbReference type="Proteomes" id="UP001320831">
    <property type="component" value="Unassembled WGS sequence"/>
</dbReference>
<dbReference type="EMBL" id="JAOCZP010000005">
    <property type="protein sequence ID" value="MCT7376951.1"/>
    <property type="molecule type" value="Genomic_DNA"/>
</dbReference>
<keyword evidence="2" id="KW-1185">Reference proteome</keyword>
<accession>A0ABT2LRG9</accession>
<gene>
    <name evidence="1" type="ORF">N5A92_18145</name>
</gene>
<evidence type="ECO:0000313" key="1">
    <source>
        <dbReference type="EMBL" id="MCT7376951.1"/>
    </source>
</evidence>
<comment type="caution">
    <text evidence="1">The sequence shown here is derived from an EMBL/GenBank/DDBJ whole genome shotgun (WGS) entry which is preliminary data.</text>
</comment>